<evidence type="ECO:0000313" key="2">
    <source>
        <dbReference type="Proteomes" id="UP001602119"/>
    </source>
</evidence>
<proteinExistence type="predicted"/>
<gene>
    <name evidence="1" type="ORF">ACFY05_41365</name>
</gene>
<name>A0ABW6VK18_MICFU</name>
<dbReference type="Proteomes" id="UP001602119">
    <property type="component" value="Unassembled WGS sequence"/>
</dbReference>
<keyword evidence="2" id="KW-1185">Reference proteome</keyword>
<evidence type="ECO:0000313" key="1">
    <source>
        <dbReference type="EMBL" id="MFF4779286.1"/>
    </source>
</evidence>
<organism evidence="1 2">
    <name type="scientific">Microtetraspora fusca</name>
    <dbReference type="NCBI Taxonomy" id="1997"/>
    <lineage>
        <taxon>Bacteria</taxon>
        <taxon>Bacillati</taxon>
        <taxon>Actinomycetota</taxon>
        <taxon>Actinomycetes</taxon>
        <taxon>Streptosporangiales</taxon>
        <taxon>Streptosporangiaceae</taxon>
        <taxon>Microtetraspora</taxon>
    </lineage>
</organism>
<comment type="caution">
    <text evidence="1">The sequence shown here is derived from an EMBL/GenBank/DDBJ whole genome shotgun (WGS) entry which is preliminary data.</text>
</comment>
<protein>
    <submittedName>
        <fullName evidence="1">Uncharacterized protein</fullName>
    </submittedName>
</protein>
<dbReference type="RefSeq" id="WP_387348006.1">
    <property type="nucleotide sequence ID" value="NZ_JBIAXI010000046.1"/>
</dbReference>
<reference evidence="1 2" key="1">
    <citation type="submission" date="2024-10" db="EMBL/GenBank/DDBJ databases">
        <title>The Natural Products Discovery Center: Release of the First 8490 Sequenced Strains for Exploring Actinobacteria Biosynthetic Diversity.</title>
        <authorList>
            <person name="Kalkreuter E."/>
            <person name="Kautsar S.A."/>
            <person name="Yang D."/>
            <person name="Bader C.D."/>
            <person name="Teijaro C.N."/>
            <person name="Fluegel L."/>
            <person name="Davis C.M."/>
            <person name="Simpson J.R."/>
            <person name="Lauterbach L."/>
            <person name="Steele A.D."/>
            <person name="Gui C."/>
            <person name="Meng S."/>
            <person name="Li G."/>
            <person name="Viehrig K."/>
            <person name="Ye F."/>
            <person name="Su P."/>
            <person name="Kiefer A.F."/>
            <person name="Nichols A."/>
            <person name="Cepeda A.J."/>
            <person name="Yan W."/>
            <person name="Fan B."/>
            <person name="Jiang Y."/>
            <person name="Adhikari A."/>
            <person name="Zheng C.-J."/>
            <person name="Schuster L."/>
            <person name="Cowan T.M."/>
            <person name="Smanski M.J."/>
            <person name="Chevrette M.G."/>
            <person name="De Carvalho L.P.S."/>
            <person name="Shen B."/>
        </authorList>
    </citation>
    <scope>NUCLEOTIDE SEQUENCE [LARGE SCALE GENOMIC DNA]</scope>
    <source>
        <strain evidence="1 2">NPDC001281</strain>
    </source>
</reference>
<sequence>MIYLDEFDEWLLLLDGEPEFDMDAGHLSEQARGALRGIYETHGFVTGGDLRSLILTRRATYATQALEKVNADLPALTAWQIRPEVLLEKSASSFGYLNVLVHGHEVDGLDPVGILAEVAAYLQADYIDEFLQVWPVCSRHRTGLHPLENGDSAVWRCKAGNHDVAEIGCLRTTHR</sequence>
<dbReference type="EMBL" id="JBIAXI010000046">
    <property type="protein sequence ID" value="MFF4779286.1"/>
    <property type="molecule type" value="Genomic_DNA"/>
</dbReference>
<accession>A0ABW6VK18</accession>